<dbReference type="PANTHER" id="PTHR32487:SF0">
    <property type="entry name" value="3-OXO-DELTA(4,5)-STEROID 5-BETA-REDUCTASE"/>
    <property type="match status" value="1"/>
</dbReference>
<accession>A0A6A6V287</accession>
<dbReference type="EMBL" id="MU006588">
    <property type="protein sequence ID" value="KAF2744575.1"/>
    <property type="molecule type" value="Genomic_DNA"/>
</dbReference>
<protein>
    <submittedName>
        <fullName evidence="2">NAD dependent epimerase/dehydratase family protein</fullName>
    </submittedName>
</protein>
<sequence length="399" mass="45376">MSTAIVTGATGILGRQIVKELSQDTQTWKKIYALSRSKKDECPQNVEHTHLDLTGSAEDMAKEISKIDAEYLFFAAYLEKGDAEELDRVNGEMLENFLKALEINKKASSLKRIVLVCGLKQYGVHLGVPKAPMEESDKWLPEPPKNFYYRQQRSLHAFCEKNGVEWTVTYPNDVLGVAKGNFMNFATTVALYAAIQTELGDELPFPGTEGVYKRFDMFTTSKLHAEFVHWAALEPRAANQAFNVVNGDIHSWQTLWPRIAQYFGLHVASDEFSRPAPDHVEMQLNERAPLDFFAKEIGLEGRVQPSKLQNRIDLNKWSQKPEVQDAWKKLAERHSLDKDAIDKATWEFAGFIFGRDYDIIASISKARAMGWTGYEDSWESFKGIFGDLEKEKVIPPQKK</sequence>
<dbReference type="InterPro" id="IPR036291">
    <property type="entry name" value="NAD(P)-bd_dom_sf"/>
</dbReference>
<dbReference type="SUPFAM" id="SSF51735">
    <property type="entry name" value="NAD(P)-binding Rossmann-fold domains"/>
    <property type="match status" value="1"/>
</dbReference>
<proteinExistence type="predicted"/>
<keyword evidence="3" id="KW-1185">Reference proteome</keyword>
<evidence type="ECO:0000259" key="1">
    <source>
        <dbReference type="Pfam" id="PF22917"/>
    </source>
</evidence>
<dbReference type="Pfam" id="PF22917">
    <property type="entry name" value="PRISE"/>
    <property type="match status" value="1"/>
</dbReference>
<dbReference type="AlphaFoldDB" id="A0A6A6V287"/>
<dbReference type="InterPro" id="IPR055222">
    <property type="entry name" value="PRISE-like_Rossmann-fold"/>
</dbReference>
<reference evidence="2" key="1">
    <citation type="journal article" date="2020" name="Stud. Mycol.">
        <title>101 Dothideomycetes genomes: a test case for predicting lifestyles and emergence of pathogens.</title>
        <authorList>
            <person name="Haridas S."/>
            <person name="Albert R."/>
            <person name="Binder M."/>
            <person name="Bloem J."/>
            <person name="Labutti K."/>
            <person name="Salamov A."/>
            <person name="Andreopoulos B."/>
            <person name="Baker S."/>
            <person name="Barry K."/>
            <person name="Bills G."/>
            <person name="Bluhm B."/>
            <person name="Cannon C."/>
            <person name="Castanera R."/>
            <person name="Culley D."/>
            <person name="Daum C."/>
            <person name="Ezra D."/>
            <person name="Gonzalez J."/>
            <person name="Henrissat B."/>
            <person name="Kuo A."/>
            <person name="Liang C."/>
            <person name="Lipzen A."/>
            <person name="Lutzoni F."/>
            <person name="Magnuson J."/>
            <person name="Mondo S."/>
            <person name="Nolan M."/>
            <person name="Ohm R."/>
            <person name="Pangilinan J."/>
            <person name="Park H.-J."/>
            <person name="Ramirez L."/>
            <person name="Alfaro M."/>
            <person name="Sun H."/>
            <person name="Tritt A."/>
            <person name="Yoshinaga Y."/>
            <person name="Zwiers L.-H."/>
            <person name="Turgeon B."/>
            <person name="Goodwin S."/>
            <person name="Spatafora J."/>
            <person name="Crous P."/>
            <person name="Grigoriev I."/>
        </authorList>
    </citation>
    <scope>NUCLEOTIDE SEQUENCE</scope>
    <source>
        <strain evidence="2">CBS 119925</strain>
    </source>
</reference>
<evidence type="ECO:0000313" key="2">
    <source>
        <dbReference type="EMBL" id="KAF2744575.1"/>
    </source>
</evidence>
<organism evidence="2 3">
    <name type="scientific">Sporormia fimetaria CBS 119925</name>
    <dbReference type="NCBI Taxonomy" id="1340428"/>
    <lineage>
        <taxon>Eukaryota</taxon>
        <taxon>Fungi</taxon>
        <taxon>Dikarya</taxon>
        <taxon>Ascomycota</taxon>
        <taxon>Pezizomycotina</taxon>
        <taxon>Dothideomycetes</taxon>
        <taxon>Pleosporomycetidae</taxon>
        <taxon>Pleosporales</taxon>
        <taxon>Sporormiaceae</taxon>
        <taxon>Sporormia</taxon>
    </lineage>
</organism>
<evidence type="ECO:0000313" key="3">
    <source>
        <dbReference type="Proteomes" id="UP000799440"/>
    </source>
</evidence>
<dbReference type="PANTHER" id="PTHR32487">
    <property type="entry name" value="3-OXO-DELTA(4,5)-STEROID 5-BETA-REDUCTASE"/>
    <property type="match status" value="1"/>
</dbReference>
<dbReference type="Gene3D" id="3.40.50.720">
    <property type="entry name" value="NAD(P)-binding Rossmann-like Domain"/>
    <property type="match status" value="1"/>
</dbReference>
<feature type="domain" description="PRISE-like Rossmann-fold" evidence="1">
    <location>
        <begin position="52"/>
        <end position="284"/>
    </location>
</feature>
<dbReference type="CDD" id="cd08948">
    <property type="entry name" value="5beta-POR_like_SDR_a"/>
    <property type="match status" value="1"/>
</dbReference>
<name>A0A6A6V287_9PLEO</name>
<gene>
    <name evidence="2" type="ORF">M011DRAFT_470423</name>
</gene>
<dbReference type="OrthoDB" id="1731983at2759"/>
<dbReference type="Proteomes" id="UP000799440">
    <property type="component" value="Unassembled WGS sequence"/>
</dbReference>